<feature type="domain" description="HTH arsR-type" evidence="2">
    <location>
        <begin position="1"/>
        <end position="88"/>
    </location>
</feature>
<accession>A0A1Q8CKN0</accession>
<dbReference type="PANTHER" id="PTHR38600:SF1">
    <property type="entry name" value="TRANSCRIPTIONAL REGULATORY PROTEIN"/>
    <property type="match status" value="1"/>
</dbReference>
<dbReference type="GO" id="GO:0003700">
    <property type="term" value="F:DNA-binding transcription factor activity"/>
    <property type="evidence" value="ECO:0007669"/>
    <property type="project" value="InterPro"/>
</dbReference>
<comment type="caution">
    <text evidence="3">The sequence shown here is derived from an EMBL/GenBank/DDBJ whole genome shotgun (WGS) entry which is preliminary data.</text>
</comment>
<evidence type="ECO:0000313" key="3">
    <source>
        <dbReference type="EMBL" id="OLF14903.1"/>
    </source>
</evidence>
<dbReference type="Gene3D" id="3.30.530.20">
    <property type="match status" value="1"/>
</dbReference>
<sequence>MDEVFRALADPSRRQLLDKLNDRNGQSLRELCAGLEMARQSVSKHLAVLVEANLVTTAWQGREKLHYLNAEPINGIARRWIHRYDRDRVDALADLKAALEEPVETTFVYTTYIRTTPERLWRALTEPEFTRRYWGGLELVSDWRVGSPVLLRAEPDGPAQDHDQVVLEADPHRRLAYSWHNYQPEHAELFGWSAERLDELRREPRTRVGFDLADLGDGRVRLTVTHAGFAGETEMYKAVSGRLEHTGGWPELLADLKTLLESALVG</sequence>
<dbReference type="InterPro" id="IPR013538">
    <property type="entry name" value="ASHA1/2-like_C"/>
</dbReference>
<dbReference type="RefSeq" id="WP_075128097.1">
    <property type="nucleotide sequence ID" value="NZ_MSIE01000047.1"/>
</dbReference>
<dbReference type="CDD" id="cd08893">
    <property type="entry name" value="SRPBCC_CalC_Aha1-like_GntR-HTH"/>
    <property type="match status" value="1"/>
</dbReference>
<dbReference type="InterPro" id="IPR001845">
    <property type="entry name" value="HTH_ArsR_DNA-bd_dom"/>
</dbReference>
<keyword evidence="4" id="KW-1185">Reference proteome</keyword>
<dbReference type="SUPFAM" id="SSF55961">
    <property type="entry name" value="Bet v1-like"/>
    <property type="match status" value="1"/>
</dbReference>
<dbReference type="AlphaFoldDB" id="A0A1Q8CKN0"/>
<name>A0A1Q8CKN0_9PSEU</name>
<reference evidence="3 4" key="1">
    <citation type="submission" date="2016-12" db="EMBL/GenBank/DDBJ databases">
        <title>The draft genome sequence of Actinophytocola sp. 11-183.</title>
        <authorList>
            <person name="Wang W."/>
            <person name="Yuan L."/>
        </authorList>
    </citation>
    <scope>NUCLEOTIDE SEQUENCE [LARGE SCALE GENOMIC DNA]</scope>
    <source>
        <strain evidence="3 4">11-183</strain>
    </source>
</reference>
<dbReference type="SUPFAM" id="SSF46785">
    <property type="entry name" value="Winged helix' DNA-binding domain"/>
    <property type="match status" value="1"/>
</dbReference>
<dbReference type="InterPro" id="IPR036390">
    <property type="entry name" value="WH_DNA-bd_sf"/>
</dbReference>
<dbReference type="InterPro" id="IPR036388">
    <property type="entry name" value="WH-like_DNA-bd_sf"/>
</dbReference>
<dbReference type="PRINTS" id="PR00778">
    <property type="entry name" value="HTHARSR"/>
</dbReference>
<organism evidence="3 4">
    <name type="scientific">Actinophytocola xanthii</name>
    <dbReference type="NCBI Taxonomy" id="1912961"/>
    <lineage>
        <taxon>Bacteria</taxon>
        <taxon>Bacillati</taxon>
        <taxon>Actinomycetota</taxon>
        <taxon>Actinomycetes</taxon>
        <taxon>Pseudonocardiales</taxon>
        <taxon>Pseudonocardiaceae</taxon>
    </lineage>
</organism>
<dbReference type="SMART" id="SM00418">
    <property type="entry name" value="HTH_ARSR"/>
    <property type="match status" value="1"/>
</dbReference>
<dbReference type="CDD" id="cd00090">
    <property type="entry name" value="HTH_ARSR"/>
    <property type="match status" value="1"/>
</dbReference>
<dbReference type="PROSITE" id="PS50987">
    <property type="entry name" value="HTH_ARSR_2"/>
    <property type="match status" value="1"/>
</dbReference>
<dbReference type="OrthoDB" id="9815653at2"/>
<dbReference type="Gene3D" id="1.10.10.10">
    <property type="entry name" value="Winged helix-like DNA-binding domain superfamily/Winged helix DNA-binding domain"/>
    <property type="match status" value="1"/>
</dbReference>
<dbReference type="NCBIfam" id="NF033788">
    <property type="entry name" value="HTH_metalloreg"/>
    <property type="match status" value="1"/>
</dbReference>
<proteinExistence type="inferred from homology"/>
<dbReference type="Pfam" id="PF12840">
    <property type="entry name" value="HTH_20"/>
    <property type="match status" value="1"/>
</dbReference>
<dbReference type="STRING" id="1912961.BU204_24500"/>
<evidence type="ECO:0000256" key="1">
    <source>
        <dbReference type="ARBA" id="ARBA00006817"/>
    </source>
</evidence>
<dbReference type="PANTHER" id="PTHR38600">
    <property type="entry name" value="TRANSCRIPTIONAL REGULATORY PROTEIN"/>
    <property type="match status" value="1"/>
</dbReference>
<dbReference type="EMBL" id="MSIE01000047">
    <property type="protein sequence ID" value="OLF14903.1"/>
    <property type="molecule type" value="Genomic_DNA"/>
</dbReference>
<dbReference type="Pfam" id="PF08327">
    <property type="entry name" value="AHSA1"/>
    <property type="match status" value="1"/>
</dbReference>
<gene>
    <name evidence="3" type="ORF">BU204_24500</name>
</gene>
<dbReference type="Proteomes" id="UP000185596">
    <property type="component" value="Unassembled WGS sequence"/>
</dbReference>
<dbReference type="InterPro" id="IPR011991">
    <property type="entry name" value="ArsR-like_HTH"/>
</dbReference>
<dbReference type="InterPro" id="IPR023393">
    <property type="entry name" value="START-like_dom_sf"/>
</dbReference>
<comment type="similarity">
    <text evidence="1">Belongs to the AHA1 family.</text>
</comment>
<evidence type="ECO:0000259" key="2">
    <source>
        <dbReference type="PROSITE" id="PS50987"/>
    </source>
</evidence>
<protein>
    <submittedName>
        <fullName evidence="3">ArsR family transcriptional regulator</fullName>
    </submittedName>
</protein>
<evidence type="ECO:0000313" key="4">
    <source>
        <dbReference type="Proteomes" id="UP000185596"/>
    </source>
</evidence>